<organism evidence="2 3">
    <name type="scientific">Paspalum notatum var. saurae</name>
    <dbReference type="NCBI Taxonomy" id="547442"/>
    <lineage>
        <taxon>Eukaryota</taxon>
        <taxon>Viridiplantae</taxon>
        <taxon>Streptophyta</taxon>
        <taxon>Embryophyta</taxon>
        <taxon>Tracheophyta</taxon>
        <taxon>Spermatophyta</taxon>
        <taxon>Magnoliopsida</taxon>
        <taxon>Liliopsida</taxon>
        <taxon>Poales</taxon>
        <taxon>Poaceae</taxon>
        <taxon>PACMAD clade</taxon>
        <taxon>Panicoideae</taxon>
        <taxon>Andropogonodae</taxon>
        <taxon>Paspaleae</taxon>
        <taxon>Paspalinae</taxon>
        <taxon>Paspalum</taxon>
    </lineage>
</organism>
<accession>A0AAQ3X464</accession>
<evidence type="ECO:0000313" key="3">
    <source>
        <dbReference type="Proteomes" id="UP001341281"/>
    </source>
</evidence>
<dbReference type="EMBL" id="CP144751">
    <property type="protein sequence ID" value="WVZ84186.1"/>
    <property type="molecule type" value="Genomic_DNA"/>
</dbReference>
<proteinExistence type="predicted"/>
<feature type="compositionally biased region" description="Basic and acidic residues" evidence="1">
    <location>
        <begin position="290"/>
        <end position="303"/>
    </location>
</feature>
<name>A0AAQ3X464_PASNO</name>
<sequence>MNPIISNTIQHSLVSCVFAREVWSLIFNSFGLLALASQPGCCRFVSWWYTATKAVSKKLRKCLAHHFGCLGYLEVSHNTQAMFDAAVASIVGNGGSILFWSDRWLNGRVRDIKGGLSVQVLVEYLLLWDQVDNVELQQNVPDLHRWKLTQSGTNSSKSAYDAFFFGSIRFKLPVQCLVEGGCGKRYRRICDRCSTLLSSSWPWRCENTGTPVFLREHNLTLRFFFRLCWMSVICDARLVLQSFSSCSLGRPSFLFQGREERELFCKINHSENIRFSLLSQKASINEIKVKDQRFPRPPRHPEGATRAAPPSPSPNHHLLRFPPTSPPLELAGRSLSGRKEGGGGLSLFLSASRSPTKLPFFLKVRRRLPSAGAVLGLPGLESGLGLPGSGGSGVNDAFLFRSAPGRSGCLGSGVAARHLRWPRGGLKLVASAFARWVGAGLGSGGASVGGCGFPCSGSAPWWSSSAVGQRHAADPRRWQSHQRARQRLSRLAWRGRTWLVWVLSSTCNTVVTTAGLCAEAPWQRPAATP</sequence>
<reference evidence="2 3" key="1">
    <citation type="submission" date="2024-02" db="EMBL/GenBank/DDBJ databases">
        <title>High-quality chromosome-scale genome assembly of Pensacola bahiagrass (Paspalum notatum Flugge var. saurae).</title>
        <authorList>
            <person name="Vega J.M."/>
            <person name="Podio M."/>
            <person name="Orjuela J."/>
            <person name="Siena L.A."/>
            <person name="Pessino S.C."/>
            <person name="Combes M.C."/>
            <person name="Mariac C."/>
            <person name="Albertini E."/>
            <person name="Pupilli F."/>
            <person name="Ortiz J.P.A."/>
            <person name="Leblanc O."/>
        </authorList>
    </citation>
    <scope>NUCLEOTIDE SEQUENCE [LARGE SCALE GENOMIC DNA]</scope>
    <source>
        <strain evidence="2">R1</strain>
        <tissue evidence="2">Leaf</tissue>
    </source>
</reference>
<gene>
    <name evidence="2" type="ORF">U9M48_031242</name>
</gene>
<evidence type="ECO:0000256" key="1">
    <source>
        <dbReference type="SAM" id="MobiDB-lite"/>
    </source>
</evidence>
<dbReference type="Proteomes" id="UP001341281">
    <property type="component" value="Chromosome 07"/>
</dbReference>
<feature type="region of interest" description="Disordered" evidence="1">
    <location>
        <begin position="290"/>
        <end position="323"/>
    </location>
</feature>
<evidence type="ECO:0000313" key="2">
    <source>
        <dbReference type="EMBL" id="WVZ84186.1"/>
    </source>
</evidence>
<dbReference type="AlphaFoldDB" id="A0AAQ3X464"/>
<keyword evidence="3" id="KW-1185">Reference proteome</keyword>
<protein>
    <submittedName>
        <fullName evidence="2">Uncharacterized protein</fullName>
    </submittedName>
</protein>